<dbReference type="Proteomes" id="UP001597118">
    <property type="component" value="Unassembled WGS sequence"/>
</dbReference>
<evidence type="ECO:0008006" key="3">
    <source>
        <dbReference type="Google" id="ProtNLM"/>
    </source>
</evidence>
<dbReference type="RefSeq" id="WP_379662183.1">
    <property type="nucleotide sequence ID" value="NZ_JBHUDG010000012.1"/>
</dbReference>
<comment type="caution">
    <text evidence="1">The sequence shown here is derived from an EMBL/GenBank/DDBJ whole genome shotgun (WGS) entry which is preliminary data.</text>
</comment>
<protein>
    <recommendedName>
        <fullName evidence="3">Secreted protein</fullName>
    </recommendedName>
</protein>
<evidence type="ECO:0000313" key="1">
    <source>
        <dbReference type="EMBL" id="MFD1629804.1"/>
    </source>
</evidence>
<sequence length="126" mass="15028">MKKLVLYIFLFTMVLRTFYVQFHYAFYLIDSETYIELFCENQDKPEMHCDGKCSLSKATKETSDKQDKIPEQITSLSFPDFIPTEKFTLEFITIERLQKKKIIAQQSLYSFLYLDKCKHPPKNLMV</sequence>
<dbReference type="EMBL" id="JBHUDG010000012">
    <property type="protein sequence ID" value="MFD1629804.1"/>
    <property type="molecule type" value="Genomic_DNA"/>
</dbReference>
<gene>
    <name evidence="1" type="ORF">ACFSAH_07950</name>
</gene>
<organism evidence="1 2">
    <name type="scientific">Pseudopedobacter beijingensis</name>
    <dbReference type="NCBI Taxonomy" id="1207056"/>
    <lineage>
        <taxon>Bacteria</taxon>
        <taxon>Pseudomonadati</taxon>
        <taxon>Bacteroidota</taxon>
        <taxon>Sphingobacteriia</taxon>
        <taxon>Sphingobacteriales</taxon>
        <taxon>Sphingobacteriaceae</taxon>
        <taxon>Pseudopedobacter</taxon>
    </lineage>
</organism>
<name>A0ABW4IBU0_9SPHI</name>
<accession>A0ABW4IBU0</accession>
<evidence type="ECO:0000313" key="2">
    <source>
        <dbReference type="Proteomes" id="UP001597118"/>
    </source>
</evidence>
<reference evidence="2" key="1">
    <citation type="journal article" date="2019" name="Int. J. Syst. Evol. Microbiol.">
        <title>The Global Catalogue of Microorganisms (GCM) 10K type strain sequencing project: providing services to taxonomists for standard genome sequencing and annotation.</title>
        <authorList>
            <consortium name="The Broad Institute Genomics Platform"/>
            <consortium name="The Broad Institute Genome Sequencing Center for Infectious Disease"/>
            <person name="Wu L."/>
            <person name="Ma J."/>
        </authorList>
    </citation>
    <scope>NUCLEOTIDE SEQUENCE [LARGE SCALE GENOMIC DNA]</scope>
    <source>
        <strain evidence="2">CCUG 53762</strain>
    </source>
</reference>
<proteinExistence type="predicted"/>
<keyword evidence="2" id="KW-1185">Reference proteome</keyword>